<keyword evidence="2" id="KW-0472">Membrane</keyword>
<evidence type="ECO:0000256" key="2">
    <source>
        <dbReference type="SAM" id="Phobius"/>
    </source>
</evidence>
<protein>
    <submittedName>
        <fullName evidence="3">Uncharacterized protein</fullName>
    </submittedName>
</protein>
<keyword evidence="2" id="KW-1133">Transmembrane helix</keyword>
<evidence type="ECO:0000313" key="3">
    <source>
        <dbReference type="EMBL" id="KAF9495270.1"/>
    </source>
</evidence>
<feature type="transmembrane region" description="Helical" evidence="2">
    <location>
        <begin position="61"/>
        <end position="89"/>
    </location>
</feature>
<dbReference type="AlphaFoldDB" id="A0A9P5ZZ20"/>
<dbReference type="Gene3D" id="3.40.50.11350">
    <property type="match status" value="1"/>
</dbReference>
<feature type="compositionally biased region" description="Polar residues" evidence="1">
    <location>
        <begin position="34"/>
        <end position="47"/>
    </location>
</feature>
<dbReference type="EMBL" id="MU154563">
    <property type="protein sequence ID" value="KAF9495270.1"/>
    <property type="molecule type" value="Genomic_DNA"/>
</dbReference>
<keyword evidence="2" id="KW-0812">Transmembrane</keyword>
<organism evidence="3 4">
    <name type="scientific">Pleurotus eryngii</name>
    <name type="common">Boletus of the steppes</name>
    <dbReference type="NCBI Taxonomy" id="5323"/>
    <lineage>
        <taxon>Eukaryota</taxon>
        <taxon>Fungi</taxon>
        <taxon>Dikarya</taxon>
        <taxon>Basidiomycota</taxon>
        <taxon>Agaricomycotina</taxon>
        <taxon>Agaricomycetes</taxon>
        <taxon>Agaricomycetidae</taxon>
        <taxon>Agaricales</taxon>
        <taxon>Pleurotineae</taxon>
        <taxon>Pleurotaceae</taxon>
        <taxon>Pleurotus</taxon>
    </lineage>
</organism>
<dbReference type="OrthoDB" id="1882547at2759"/>
<sequence>MIPFKLANQHREVGSPSVNLEKGRYRMRGPMPNTPTRSGSSSTSNAGQLVRRKRGQSTQNMAMSTCMATIVVLLIAACLTSFGFAYYLFTTRWDQATLSDAYTPANRLASTPLHSPLPPLQVVQFEPEASDLDAYITRSDPHEKFLSYLPHSGYHNQRIALENALILARLLNRTLLLPPARLGKRVIHYMRYDLLRRALGLQGKEGLEHCARTFRFSPPECYGYFDYTLVPWDWLVNLTAIRNSQQLVQRWNMTDAWLSDNLGINVGHPDVYGNGKDVYTLSDTDPYQYVFLGTDMSVSEANRKSTKYKESIRIDALARDTSDKRLLQLGTLFGSARLRLRPSTFKLRSNIRKSMIPTIPQIEHVSNEIKRHLSTLSQEMGFDDYIGAHIRLGDGKFLGQSKSNIRTICHDIVRLVLGFTDDDDEDGLQTFLADLHNFHKTRNELTMPKTNGQAGKLQCWLPKYKSQRFAPLNTPIFVSTDAQNPHQDPIISYLLQTFPCTFFLNDFIPTSQDHAPPLVTINDTLNLVSGYDGTPLRDHLLPFVDAIVVGKAWKAVGTEGSTFSRFTLDVLWRVYHGLEIVQRG</sequence>
<feature type="region of interest" description="Disordered" evidence="1">
    <location>
        <begin position="22"/>
        <end position="57"/>
    </location>
</feature>
<gene>
    <name evidence="3" type="ORF">BDN71DRAFT_1470393</name>
</gene>
<evidence type="ECO:0000313" key="4">
    <source>
        <dbReference type="Proteomes" id="UP000807025"/>
    </source>
</evidence>
<reference evidence="3" key="1">
    <citation type="submission" date="2020-11" db="EMBL/GenBank/DDBJ databases">
        <authorList>
            <consortium name="DOE Joint Genome Institute"/>
            <person name="Ahrendt S."/>
            <person name="Riley R."/>
            <person name="Andreopoulos W."/>
            <person name="Labutti K."/>
            <person name="Pangilinan J."/>
            <person name="Ruiz-Duenas F.J."/>
            <person name="Barrasa J.M."/>
            <person name="Sanchez-Garcia M."/>
            <person name="Camarero S."/>
            <person name="Miyauchi S."/>
            <person name="Serrano A."/>
            <person name="Linde D."/>
            <person name="Babiker R."/>
            <person name="Drula E."/>
            <person name="Ayuso-Fernandez I."/>
            <person name="Pacheco R."/>
            <person name="Padilla G."/>
            <person name="Ferreira P."/>
            <person name="Barriuso J."/>
            <person name="Kellner H."/>
            <person name="Castanera R."/>
            <person name="Alfaro M."/>
            <person name="Ramirez L."/>
            <person name="Pisabarro A.G."/>
            <person name="Kuo A."/>
            <person name="Tritt A."/>
            <person name="Lipzen A."/>
            <person name="He G."/>
            <person name="Yan M."/>
            <person name="Ng V."/>
            <person name="Cullen D."/>
            <person name="Martin F."/>
            <person name="Rosso M.-N."/>
            <person name="Henrissat B."/>
            <person name="Hibbett D."/>
            <person name="Martinez A.T."/>
            <person name="Grigoriev I.V."/>
        </authorList>
    </citation>
    <scope>NUCLEOTIDE SEQUENCE</scope>
    <source>
        <strain evidence="3">ATCC 90797</strain>
    </source>
</reference>
<dbReference type="PANTHER" id="PTHR36050:SF1">
    <property type="entry name" value="O-FUCOSYLTRANSFERASE 30"/>
    <property type="match status" value="1"/>
</dbReference>
<keyword evidence="4" id="KW-1185">Reference proteome</keyword>
<dbReference type="PANTHER" id="PTHR36050">
    <property type="entry name" value="O-FUCOSYLTRANSFERASE 30"/>
    <property type="match status" value="1"/>
</dbReference>
<comment type="caution">
    <text evidence="3">The sequence shown here is derived from an EMBL/GenBank/DDBJ whole genome shotgun (WGS) entry which is preliminary data.</text>
</comment>
<name>A0A9P5ZZ20_PLEER</name>
<evidence type="ECO:0000256" key="1">
    <source>
        <dbReference type="SAM" id="MobiDB-lite"/>
    </source>
</evidence>
<proteinExistence type="predicted"/>
<accession>A0A9P5ZZ20</accession>
<dbReference type="Proteomes" id="UP000807025">
    <property type="component" value="Unassembled WGS sequence"/>
</dbReference>